<dbReference type="AlphaFoldDB" id="A0A837P1P8"/>
<accession>A0A837P1P8</accession>
<dbReference type="EMBL" id="LIZK01000001">
    <property type="protein sequence ID" value="KPL96715.1"/>
    <property type="molecule type" value="Genomic_DNA"/>
</dbReference>
<evidence type="ECO:0000313" key="2">
    <source>
        <dbReference type="Proteomes" id="UP000050463"/>
    </source>
</evidence>
<name>A0A837P1P8_VIBSP</name>
<gene>
    <name evidence="1" type="ORF">AN168_05230</name>
</gene>
<sequence length="93" mass="10453">MSTYRLQKAESKKLCCQSFKSTIERITIWSAFKAKQIINFYSQGGAKFPTGGMSLAKSKDKPASARFVEVSRSGEMPEPTVIVRMRENENTLV</sequence>
<dbReference type="Proteomes" id="UP000050463">
    <property type="component" value="Unassembled WGS sequence"/>
</dbReference>
<proteinExistence type="predicted"/>
<organism evidence="1 2">
    <name type="scientific">Vibrio splendidus</name>
    <dbReference type="NCBI Taxonomy" id="29497"/>
    <lineage>
        <taxon>Bacteria</taxon>
        <taxon>Pseudomonadati</taxon>
        <taxon>Pseudomonadota</taxon>
        <taxon>Gammaproteobacteria</taxon>
        <taxon>Vibrionales</taxon>
        <taxon>Vibrionaceae</taxon>
        <taxon>Vibrio</taxon>
    </lineage>
</organism>
<evidence type="ECO:0000313" key="1">
    <source>
        <dbReference type="EMBL" id="KPL96715.1"/>
    </source>
</evidence>
<reference evidence="1 2" key="1">
    <citation type="submission" date="2015-08" db="EMBL/GenBank/DDBJ databases">
        <title>Draft Genome Sequence of Vibrio splendidus UCD-SED7.</title>
        <authorList>
            <person name="Lee R.D."/>
            <person name="Lang J.M."/>
            <person name="Coil D.A."/>
            <person name="Jospin G."/>
            <person name="Eisen J.A."/>
        </authorList>
    </citation>
    <scope>NUCLEOTIDE SEQUENCE [LARGE SCALE GENOMIC DNA]</scope>
    <source>
        <strain evidence="1 2">UCD-SED7</strain>
    </source>
</reference>
<protein>
    <submittedName>
        <fullName evidence="1">3,4-dihydroxy-2-butanone 4-phosphate synthase</fullName>
    </submittedName>
</protein>
<comment type="caution">
    <text evidence="1">The sequence shown here is derived from an EMBL/GenBank/DDBJ whole genome shotgun (WGS) entry which is preliminary data.</text>
</comment>